<proteinExistence type="predicted"/>
<dbReference type="RefSeq" id="WP_132117993.1">
    <property type="nucleotide sequence ID" value="NZ_SMJU01000007.1"/>
</dbReference>
<evidence type="ECO:0008006" key="3">
    <source>
        <dbReference type="Google" id="ProtNLM"/>
    </source>
</evidence>
<dbReference type="Proteomes" id="UP000295706">
    <property type="component" value="Unassembled WGS sequence"/>
</dbReference>
<organism evidence="1 2">
    <name type="scientific">Arundinibacter roseus</name>
    <dbReference type="NCBI Taxonomy" id="2070510"/>
    <lineage>
        <taxon>Bacteria</taxon>
        <taxon>Pseudomonadati</taxon>
        <taxon>Bacteroidota</taxon>
        <taxon>Cytophagia</taxon>
        <taxon>Cytophagales</taxon>
        <taxon>Spirosomataceae</taxon>
        <taxon>Arundinibacter</taxon>
    </lineage>
</organism>
<keyword evidence="2" id="KW-1185">Reference proteome</keyword>
<accession>A0A4R4K9M7</accession>
<evidence type="ECO:0000313" key="2">
    <source>
        <dbReference type="Proteomes" id="UP000295706"/>
    </source>
</evidence>
<dbReference type="OrthoDB" id="1093345at2"/>
<protein>
    <recommendedName>
        <fullName evidence="3">DUF3352 domain-containing protein</fullName>
    </recommendedName>
</protein>
<dbReference type="EMBL" id="SMJU01000007">
    <property type="protein sequence ID" value="TDB64438.1"/>
    <property type="molecule type" value="Genomic_DNA"/>
</dbReference>
<comment type="caution">
    <text evidence="1">The sequence shown here is derived from an EMBL/GenBank/DDBJ whole genome shotgun (WGS) entry which is preliminary data.</text>
</comment>
<name>A0A4R4K9M7_9BACT</name>
<gene>
    <name evidence="1" type="ORF">EZE20_12205</name>
</gene>
<evidence type="ECO:0000313" key="1">
    <source>
        <dbReference type="EMBL" id="TDB64438.1"/>
    </source>
</evidence>
<dbReference type="AlphaFoldDB" id="A0A4R4K9M7"/>
<sequence length="890" mass="100389">MTIALKKYAVPLLITAVLTISVFLLFQGWGRSQAAWKYIPTNASAVITSDRMQDSVFSISESGIDLKQFPLVGQAAQSLSLLSWITRDQPIIDRTLQKKTISYSFHKRTSRNFGVILYVPLDGDTEASWWKKPNRQDIRVLHHTFQSSVITDVNDAQSKPVCSYIILDNYLIISKYGDLIEDVVRSFDQTLAKSPLQSQFENSSDSKYNLNIYLKKSVWEALLTPGTRTTNSIAQFLALFPATQDYHLSEPDNHRISFESIGSEKEENYVTDWLTGQKGKEFTHHSFISQQTAVLFRIASADSIAFKKRFQNWHSSYKTTAWDKLGYHIGNQRNELITNVGSELILCQLEESNSISDGKLALIEYSNYEKLRPILTKLARLAANETNVSLDKYQGYDLFAIAIPELPASLYGPLFSNFAKSYISYVGPYLVVTNSSQALRNYISDYENRISWQQSPELDSILISDSEPSQLSMVASPRKVLPGTDAELLPSKIESIVFECQFNLKKAYPKISIISRKRRTSGKVLNRTFLAGEIVWTEGNTGLITVSDNQTDGSAQLILTDQKNTLLRPDASYQKFATLTTLDGPLVASPLKVDFLNIGRMQLILATSKMVYAIDEDEQGITTVFSKTLPSGTAIRSLFRIEGGSEGSSRFVVVDEQDNLFLWENAMEELIRINRFKNFVEVQAPVQSLNQLGSRSLLITQKNGLIYLIKEEGTVRSGFPVDMLTRIESAFAWTQNAETAQPELVGVSALGELLRVDVYGKIRERTQLYRPSASSRFKTLFDKNSLDWLLVRSSDTKMAILDKSGKELFEIGNVVPNATIQYHYFGVDNRFISINSGKYTSLFDMTGRRLGDKPIPSDLPVRVAYQSAYYKLVIFGRSADKFQTWTIKIR</sequence>
<reference evidence="1 2" key="1">
    <citation type="submission" date="2019-02" db="EMBL/GenBank/DDBJ databases">
        <title>Arundinibacter roseus gen. nov., sp. nov., a new member of the family Cytophagaceae.</title>
        <authorList>
            <person name="Szuroczki S."/>
            <person name="Khayer B."/>
            <person name="Sproer C."/>
            <person name="Toumi M."/>
            <person name="Szabo A."/>
            <person name="Felfoldi T."/>
            <person name="Schumann P."/>
            <person name="Toth E."/>
        </authorList>
    </citation>
    <scope>NUCLEOTIDE SEQUENCE [LARGE SCALE GENOMIC DNA]</scope>
    <source>
        <strain evidence="1 2">DMA-k-7a</strain>
    </source>
</reference>